<reference evidence="2 3" key="1">
    <citation type="submission" date="2013-12" db="EMBL/GenBank/DDBJ databases">
        <title>Draft genome of the parsitic nematode Ancylostoma duodenale.</title>
        <authorList>
            <person name="Mitreva M."/>
        </authorList>
    </citation>
    <scope>NUCLEOTIDE SEQUENCE [LARGE SCALE GENOMIC DNA]</scope>
    <source>
        <strain evidence="2 3">Zhejiang</strain>
    </source>
</reference>
<dbReference type="Pfam" id="PF00106">
    <property type="entry name" value="adh_short"/>
    <property type="match status" value="1"/>
</dbReference>
<dbReference type="OrthoDB" id="1669814at2759"/>
<comment type="similarity">
    <text evidence="1">Belongs to the short-chain dehydrogenases/reductases (SDR) family.</text>
</comment>
<evidence type="ECO:0000256" key="1">
    <source>
        <dbReference type="ARBA" id="ARBA00006484"/>
    </source>
</evidence>
<feature type="non-terminal residue" evidence="2">
    <location>
        <position position="60"/>
    </location>
</feature>
<evidence type="ECO:0000313" key="2">
    <source>
        <dbReference type="EMBL" id="KIH48658.1"/>
    </source>
</evidence>
<dbReference type="PANTHER" id="PTHR43943:SF2">
    <property type="entry name" value="DEHYDROGENASE_REDUCTASE 4"/>
    <property type="match status" value="1"/>
</dbReference>
<keyword evidence="3" id="KW-1185">Reference proteome</keyword>
<sequence length="60" mass="6354">MSNCHRLEGKVAIVTAATKGIGLAIAERLGREGAAIVICSRNQKNVDDAVNHLRSKGIAR</sequence>
<dbReference type="InterPro" id="IPR002347">
    <property type="entry name" value="SDR_fam"/>
</dbReference>
<evidence type="ECO:0000313" key="3">
    <source>
        <dbReference type="Proteomes" id="UP000054047"/>
    </source>
</evidence>
<dbReference type="PANTHER" id="PTHR43943">
    <property type="entry name" value="DEHYDROGENASE/REDUCTASE (SDR FAMILY) MEMBER 4"/>
    <property type="match status" value="1"/>
</dbReference>
<dbReference type="EMBL" id="KN757929">
    <property type="protein sequence ID" value="KIH48658.1"/>
    <property type="molecule type" value="Genomic_DNA"/>
</dbReference>
<dbReference type="Proteomes" id="UP000054047">
    <property type="component" value="Unassembled WGS sequence"/>
</dbReference>
<name>A0A0C2BXE8_9BILA</name>
<proteinExistence type="inferred from homology"/>
<organism evidence="2 3">
    <name type="scientific">Ancylostoma duodenale</name>
    <dbReference type="NCBI Taxonomy" id="51022"/>
    <lineage>
        <taxon>Eukaryota</taxon>
        <taxon>Metazoa</taxon>
        <taxon>Ecdysozoa</taxon>
        <taxon>Nematoda</taxon>
        <taxon>Chromadorea</taxon>
        <taxon>Rhabditida</taxon>
        <taxon>Rhabditina</taxon>
        <taxon>Rhabditomorpha</taxon>
        <taxon>Strongyloidea</taxon>
        <taxon>Ancylostomatidae</taxon>
        <taxon>Ancylostomatinae</taxon>
        <taxon>Ancylostoma</taxon>
    </lineage>
</organism>
<dbReference type="Gene3D" id="3.40.50.720">
    <property type="entry name" value="NAD(P)-binding Rossmann-like Domain"/>
    <property type="match status" value="1"/>
</dbReference>
<accession>A0A0C2BXE8</accession>
<dbReference type="InterPro" id="IPR036291">
    <property type="entry name" value="NAD(P)-bd_dom_sf"/>
</dbReference>
<protein>
    <submittedName>
        <fullName evidence="2">Uncharacterized protein</fullName>
    </submittedName>
</protein>
<gene>
    <name evidence="2" type="ORF">ANCDUO_21269</name>
</gene>
<dbReference type="AlphaFoldDB" id="A0A0C2BXE8"/>
<dbReference type="SUPFAM" id="SSF51735">
    <property type="entry name" value="NAD(P)-binding Rossmann-fold domains"/>
    <property type="match status" value="1"/>
</dbReference>